<evidence type="ECO:0000256" key="1">
    <source>
        <dbReference type="ARBA" id="ARBA00005233"/>
    </source>
</evidence>
<feature type="transmembrane region" description="Helical" evidence="5">
    <location>
        <begin position="21"/>
        <end position="46"/>
    </location>
</feature>
<dbReference type="InterPro" id="IPR045584">
    <property type="entry name" value="Pilin-like"/>
</dbReference>
<keyword evidence="5" id="KW-0812">Transmembrane</keyword>
<keyword evidence="5" id="KW-1133">Transmembrane helix</keyword>
<proteinExistence type="inferred from homology"/>
<evidence type="ECO:0000256" key="3">
    <source>
        <dbReference type="ARBA" id="ARBA00023157"/>
    </source>
</evidence>
<name>A0ABP2XIJ5_9NEIS</name>
<sequence length="174" mass="18883">MQPKPTAHLRQNRKDFSVKHAAQQGFTLIELMIVVVVLGILAAIAIPQYQNYTARTKAVAALAELSPARTAYEIHLNDGKTILSAGSTDAILTPIGLRDDPTNHCDMSTLGDSLASAGIQCDIEHAPAALKKNLAQEVKPFVRLVRGEKADWQCKTNISEEELRPAGCKLPDET</sequence>
<dbReference type="Pfam" id="PF07963">
    <property type="entry name" value="N_methyl"/>
    <property type="match status" value="1"/>
</dbReference>
<reference evidence="6 7" key="1">
    <citation type="journal article" date="2013" name="Genome Announc.">
        <title>Genome Sequence of the Pigment-Producing Bacterium Pseudogulbenkiania ferrooxidans, Isolated from Loktak Lake.</title>
        <authorList>
            <person name="Puranik S."/>
            <person name="Talkal R."/>
            <person name="Qureshi A."/>
            <person name="Khardenavis A."/>
            <person name="Kapley A."/>
            <person name="Purohit H.J."/>
        </authorList>
    </citation>
    <scope>NUCLEOTIDE SEQUENCE [LARGE SCALE GENOMIC DNA]</scope>
    <source>
        <strain evidence="6 7">EGD-HP2</strain>
    </source>
</reference>
<comment type="caution">
    <text evidence="6">The sequence shown here is derived from an EMBL/GenBank/DDBJ whole genome shotgun (WGS) entry which is preliminary data.</text>
</comment>
<dbReference type="Proteomes" id="UP000016426">
    <property type="component" value="Unassembled WGS sequence"/>
</dbReference>
<keyword evidence="7" id="KW-1185">Reference proteome</keyword>
<gene>
    <name evidence="6" type="ORF">O166_12975</name>
</gene>
<dbReference type="InterPro" id="IPR012902">
    <property type="entry name" value="N_methyl_site"/>
</dbReference>
<keyword evidence="3" id="KW-1015">Disulfide bond</keyword>
<keyword evidence="5" id="KW-0472">Membrane</keyword>
<dbReference type="InterPro" id="IPR001082">
    <property type="entry name" value="Pilin"/>
</dbReference>
<dbReference type="PROSITE" id="PS00409">
    <property type="entry name" value="PROKAR_NTER_METHYL"/>
    <property type="match status" value="1"/>
</dbReference>
<evidence type="ECO:0000256" key="4">
    <source>
        <dbReference type="RuleBase" id="RU000389"/>
    </source>
</evidence>
<dbReference type="Gene3D" id="3.30.700.10">
    <property type="entry name" value="Glycoprotein, Type 4 Pilin"/>
    <property type="match status" value="1"/>
</dbReference>
<dbReference type="PANTHER" id="PTHR30093">
    <property type="entry name" value="GENERAL SECRETION PATHWAY PROTEIN G"/>
    <property type="match status" value="1"/>
</dbReference>
<accession>A0ABP2XIJ5</accession>
<dbReference type="NCBIfam" id="TIGR02532">
    <property type="entry name" value="IV_pilin_GFxxxE"/>
    <property type="match status" value="1"/>
</dbReference>
<dbReference type="SUPFAM" id="SSF54523">
    <property type="entry name" value="Pili subunits"/>
    <property type="match status" value="1"/>
</dbReference>
<evidence type="ECO:0000256" key="5">
    <source>
        <dbReference type="SAM" id="Phobius"/>
    </source>
</evidence>
<dbReference type="EMBL" id="AVPH01000264">
    <property type="protein sequence ID" value="ERE03199.1"/>
    <property type="molecule type" value="Genomic_DNA"/>
</dbReference>
<dbReference type="PANTHER" id="PTHR30093:SF34">
    <property type="entry name" value="PREPILIN PEPTIDASE-DEPENDENT PROTEIN D"/>
    <property type="match status" value="1"/>
</dbReference>
<evidence type="ECO:0000313" key="6">
    <source>
        <dbReference type="EMBL" id="ERE03199.1"/>
    </source>
</evidence>
<evidence type="ECO:0000256" key="2">
    <source>
        <dbReference type="ARBA" id="ARBA00022481"/>
    </source>
</evidence>
<comment type="similarity">
    <text evidence="1 4">Belongs to the N-Me-Phe pilin family.</text>
</comment>
<keyword evidence="4" id="KW-0281">Fimbrium</keyword>
<dbReference type="Pfam" id="PF00114">
    <property type="entry name" value="Pilin"/>
    <property type="match status" value="1"/>
</dbReference>
<protein>
    <recommendedName>
        <fullName evidence="8">Fimbrial protein</fullName>
    </recommendedName>
</protein>
<organism evidence="6 7">
    <name type="scientific">Pseudogulbenkiania ferrooxidans EGD-HP2</name>
    <dbReference type="NCBI Taxonomy" id="1388764"/>
    <lineage>
        <taxon>Bacteria</taxon>
        <taxon>Pseudomonadati</taxon>
        <taxon>Pseudomonadota</taxon>
        <taxon>Betaproteobacteria</taxon>
        <taxon>Neisseriales</taxon>
        <taxon>Chromobacteriaceae</taxon>
        <taxon>Pseudogulbenkiania</taxon>
    </lineage>
</organism>
<keyword evidence="2" id="KW-0488">Methylation</keyword>
<evidence type="ECO:0000313" key="7">
    <source>
        <dbReference type="Proteomes" id="UP000016426"/>
    </source>
</evidence>
<evidence type="ECO:0008006" key="8">
    <source>
        <dbReference type="Google" id="ProtNLM"/>
    </source>
</evidence>